<dbReference type="InterPro" id="IPR036165">
    <property type="entry name" value="YefM-like_sf"/>
</dbReference>
<dbReference type="RefSeq" id="WP_092188561.1">
    <property type="nucleotide sequence ID" value="NZ_FOTO01000001.1"/>
</dbReference>
<dbReference type="OrthoDB" id="9802003at2"/>
<dbReference type="EMBL" id="FOTO01000001">
    <property type="protein sequence ID" value="SFL27707.1"/>
    <property type="molecule type" value="Genomic_DNA"/>
</dbReference>
<evidence type="ECO:0000256" key="2">
    <source>
        <dbReference type="RuleBase" id="RU362080"/>
    </source>
</evidence>
<dbReference type="Gene3D" id="3.40.1620.10">
    <property type="entry name" value="YefM-like domain"/>
    <property type="match status" value="1"/>
</dbReference>
<evidence type="ECO:0000313" key="4">
    <source>
        <dbReference type="Proteomes" id="UP000199581"/>
    </source>
</evidence>
<dbReference type="SUPFAM" id="SSF143120">
    <property type="entry name" value="YefM-like"/>
    <property type="match status" value="1"/>
</dbReference>
<gene>
    <name evidence="3" type="ORF">SAMN05421830_101303</name>
</gene>
<evidence type="ECO:0000313" key="3">
    <source>
        <dbReference type="EMBL" id="SFL27707.1"/>
    </source>
</evidence>
<protein>
    <recommendedName>
        <fullName evidence="2">Antitoxin</fullName>
    </recommendedName>
</protein>
<dbReference type="Proteomes" id="UP000199581">
    <property type="component" value="Unassembled WGS sequence"/>
</dbReference>
<accession>A0A8G2BZR4</accession>
<evidence type="ECO:0000256" key="1">
    <source>
        <dbReference type="ARBA" id="ARBA00009981"/>
    </source>
</evidence>
<keyword evidence="4" id="KW-1185">Reference proteome</keyword>
<sequence>MTILNATEARSRLYSLIDDAALTHKPVVIKGKRASAVLVSEEDWNAITETLHLLSVPGMRESIIQGMATGVEECDKELDW</sequence>
<dbReference type="PANTHER" id="PTHR33713">
    <property type="entry name" value="ANTITOXIN YAFN-RELATED"/>
    <property type="match status" value="1"/>
</dbReference>
<dbReference type="Pfam" id="PF02604">
    <property type="entry name" value="PhdYeFM_antitox"/>
    <property type="match status" value="1"/>
</dbReference>
<dbReference type="InterPro" id="IPR006442">
    <property type="entry name" value="Antitoxin_Phd/YefM"/>
</dbReference>
<comment type="function">
    <text evidence="2">Antitoxin component of a type II toxin-antitoxin (TA) system.</text>
</comment>
<proteinExistence type="inferred from homology"/>
<comment type="caution">
    <text evidence="3">The sequence shown here is derived from an EMBL/GenBank/DDBJ whole genome shotgun (WGS) entry which is preliminary data.</text>
</comment>
<dbReference type="AlphaFoldDB" id="A0A8G2BZR4"/>
<dbReference type="InterPro" id="IPR051405">
    <property type="entry name" value="phD/YefM_antitoxin"/>
</dbReference>
<organism evidence="3 4">
    <name type="scientific">Desulfomicrobium norvegicum (strain DSM 1741 / NCIMB 8310)</name>
    <name type="common">Desulfovibrio baculatus (strain Norway 4)</name>
    <name type="synonym">Desulfovibrio desulfuricans (strain Norway 4)</name>
    <dbReference type="NCBI Taxonomy" id="52561"/>
    <lineage>
        <taxon>Bacteria</taxon>
        <taxon>Pseudomonadati</taxon>
        <taxon>Thermodesulfobacteriota</taxon>
        <taxon>Desulfovibrionia</taxon>
        <taxon>Desulfovibrionales</taxon>
        <taxon>Desulfomicrobiaceae</taxon>
        <taxon>Desulfomicrobium</taxon>
    </lineage>
</organism>
<name>A0A8G2BZR4_DESNO</name>
<dbReference type="PANTHER" id="PTHR33713:SF10">
    <property type="entry name" value="ANTITOXIN YAFN"/>
    <property type="match status" value="1"/>
</dbReference>
<comment type="similarity">
    <text evidence="1 2">Belongs to the phD/YefM antitoxin family.</text>
</comment>
<reference evidence="3 4" key="1">
    <citation type="submission" date="2016-10" db="EMBL/GenBank/DDBJ databases">
        <authorList>
            <person name="Varghese N."/>
            <person name="Submissions S."/>
        </authorList>
    </citation>
    <scope>NUCLEOTIDE SEQUENCE [LARGE SCALE GENOMIC DNA]</scope>
    <source>
        <strain evidence="3 4">DSM 1741</strain>
    </source>
</reference>